<keyword evidence="3" id="KW-1185">Reference proteome</keyword>
<dbReference type="InterPro" id="IPR001387">
    <property type="entry name" value="Cro/C1-type_HTH"/>
</dbReference>
<dbReference type="Pfam" id="PF01381">
    <property type="entry name" value="HTH_3"/>
    <property type="match status" value="1"/>
</dbReference>
<name>A0A6L6IDD8_9ENTR</name>
<sequence>MSNAIEQKLKKIRLAEGMTQKQLSELTGLSLGTIKNYEAGQNTVGLYVVQAILVQKPFRKYTMWVIHDTPDAEPVQVEPVTDPTRKRAG</sequence>
<dbReference type="PROSITE" id="PS50943">
    <property type="entry name" value="HTH_CROC1"/>
    <property type="match status" value="1"/>
</dbReference>
<dbReference type="RefSeq" id="WP_155106437.1">
    <property type="nucleotide sequence ID" value="NZ_WMJZ01000001.1"/>
</dbReference>
<dbReference type="InterPro" id="IPR010982">
    <property type="entry name" value="Lambda_DNA-bd_dom_sf"/>
</dbReference>
<protein>
    <submittedName>
        <fullName evidence="2">Helix-turn-helix domain-containing protein</fullName>
    </submittedName>
</protein>
<gene>
    <name evidence="2" type="ORF">GJV78_00295</name>
</gene>
<evidence type="ECO:0000259" key="1">
    <source>
        <dbReference type="PROSITE" id="PS50943"/>
    </source>
</evidence>
<evidence type="ECO:0000313" key="2">
    <source>
        <dbReference type="EMBL" id="MTH44731.1"/>
    </source>
</evidence>
<proteinExistence type="predicted"/>
<dbReference type="Gene3D" id="1.10.260.40">
    <property type="entry name" value="lambda repressor-like DNA-binding domains"/>
    <property type="match status" value="1"/>
</dbReference>
<dbReference type="CDD" id="cd00093">
    <property type="entry name" value="HTH_XRE"/>
    <property type="match status" value="1"/>
</dbReference>
<evidence type="ECO:0000313" key="3">
    <source>
        <dbReference type="Proteomes" id="UP000477739"/>
    </source>
</evidence>
<dbReference type="SMART" id="SM00530">
    <property type="entry name" value="HTH_XRE"/>
    <property type="match status" value="1"/>
</dbReference>
<organism evidence="2 3">
    <name type="scientific">Intestinirhabdus alba</name>
    <dbReference type="NCBI Taxonomy" id="2899544"/>
    <lineage>
        <taxon>Bacteria</taxon>
        <taxon>Pseudomonadati</taxon>
        <taxon>Pseudomonadota</taxon>
        <taxon>Gammaproteobacteria</taxon>
        <taxon>Enterobacterales</taxon>
        <taxon>Enterobacteriaceae</taxon>
        <taxon>Intestinirhabdus</taxon>
    </lineage>
</organism>
<dbReference type="Proteomes" id="UP000477739">
    <property type="component" value="Unassembled WGS sequence"/>
</dbReference>
<dbReference type="GO" id="GO:0003677">
    <property type="term" value="F:DNA binding"/>
    <property type="evidence" value="ECO:0007669"/>
    <property type="project" value="InterPro"/>
</dbReference>
<dbReference type="AlphaFoldDB" id="A0A6L6IDD8"/>
<comment type="caution">
    <text evidence="2">The sequence shown here is derived from an EMBL/GenBank/DDBJ whole genome shotgun (WGS) entry which is preliminary data.</text>
</comment>
<dbReference type="SUPFAM" id="SSF47413">
    <property type="entry name" value="lambda repressor-like DNA-binding domains"/>
    <property type="match status" value="1"/>
</dbReference>
<accession>A0A6L6IDD8</accession>
<reference evidence="2 3" key="1">
    <citation type="submission" date="2019-11" db="EMBL/GenBank/DDBJ databases">
        <title>Escherichia alba sp. nov. isolated from the gut of plastic-eating superworms Zophobas atratus.</title>
        <authorList>
            <person name="Yang Y."/>
        </authorList>
    </citation>
    <scope>NUCLEOTIDE SEQUENCE [LARGE SCALE GENOMIC DNA]</scope>
    <source>
        <strain evidence="3">BIT-B35</strain>
    </source>
</reference>
<feature type="domain" description="HTH cro/C1-type" evidence="1">
    <location>
        <begin position="9"/>
        <end position="52"/>
    </location>
</feature>
<dbReference type="EMBL" id="WMJZ01000001">
    <property type="protein sequence ID" value="MTH44731.1"/>
    <property type="molecule type" value="Genomic_DNA"/>
</dbReference>
<dbReference type="OrthoDB" id="6302218at2"/>